<organism evidence="15">
    <name type="scientific">uncultured microorganism</name>
    <dbReference type="NCBI Taxonomy" id="358574"/>
    <lineage>
        <taxon>unclassified sequences</taxon>
        <taxon>environmental samples</taxon>
    </lineage>
</organism>
<feature type="transmembrane region" description="Helical" evidence="12">
    <location>
        <begin position="397"/>
        <end position="417"/>
    </location>
</feature>
<dbReference type="InterPro" id="IPR053951">
    <property type="entry name" value="K_trans_N"/>
</dbReference>
<evidence type="ECO:0000259" key="13">
    <source>
        <dbReference type="Pfam" id="PF02705"/>
    </source>
</evidence>
<feature type="transmembrane region" description="Helical" evidence="12">
    <location>
        <begin position="247"/>
        <end position="267"/>
    </location>
</feature>
<keyword evidence="6 12" id="KW-0812">Transmembrane</keyword>
<evidence type="ECO:0000256" key="4">
    <source>
        <dbReference type="ARBA" id="ARBA00022475"/>
    </source>
</evidence>
<dbReference type="Pfam" id="PF02705">
    <property type="entry name" value="K_trans"/>
    <property type="match status" value="1"/>
</dbReference>
<reference evidence="15" key="1">
    <citation type="submission" date="2011-04" db="EMBL/GenBank/DDBJ databases">
        <title>Taxonomic and functional metagenomic profiling of the microbial community in the anoxic sediment of a brackish shallow lake (Laguna de Carrizo Central Spain).</title>
        <authorList>
            <consortium name="CONSOLIDER consortium CSD2007-00005"/>
            <person name="Guazzaroni M.-E."/>
            <person name="Richter M."/>
            <person name="Garcia-Salamanca A."/>
            <person name="Yarza P."/>
            <person name="Ferrer M."/>
        </authorList>
    </citation>
    <scope>NUCLEOTIDE SEQUENCE</scope>
</reference>
<evidence type="ECO:0000256" key="1">
    <source>
        <dbReference type="ARBA" id="ARBA00004141"/>
    </source>
</evidence>
<evidence type="ECO:0000313" key="15">
    <source>
        <dbReference type="EMBL" id="AEI30291.1"/>
    </source>
</evidence>
<evidence type="ECO:0000256" key="3">
    <source>
        <dbReference type="ARBA" id="ARBA00022448"/>
    </source>
</evidence>
<evidence type="ECO:0000256" key="7">
    <source>
        <dbReference type="ARBA" id="ARBA00022847"/>
    </source>
</evidence>
<keyword evidence="10" id="KW-0406">Ion transport</keyword>
<dbReference type="Pfam" id="PF22776">
    <property type="entry name" value="K_trans_C"/>
    <property type="match status" value="1"/>
</dbReference>
<dbReference type="PANTHER" id="PTHR30540:SF79">
    <property type="entry name" value="LOW AFFINITY POTASSIUM TRANSPORT SYSTEM PROTEIN KUP"/>
    <property type="match status" value="1"/>
</dbReference>
<dbReference type="AlphaFoldDB" id="F8UGY4"/>
<feature type="transmembrane region" description="Helical" evidence="12">
    <location>
        <begin position="169"/>
        <end position="189"/>
    </location>
</feature>
<feature type="transmembrane region" description="Helical" evidence="12">
    <location>
        <begin position="287"/>
        <end position="316"/>
    </location>
</feature>
<protein>
    <submittedName>
        <fullName evidence="15">Potassium transporter</fullName>
    </submittedName>
</protein>
<accession>F8UGY4</accession>
<evidence type="ECO:0000259" key="14">
    <source>
        <dbReference type="Pfam" id="PF22776"/>
    </source>
</evidence>
<evidence type="ECO:0000256" key="5">
    <source>
        <dbReference type="ARBA" id="ARBA00022538"/>
    </source>
</evidence>
<dbReference type="GO" id="GO:0015079">
    <property type="term" value="F:potassium ion transmembrane transporter activity"/>
    <property type="evidence" value="ECO:0007669"/>
    <property type="project" value="InterPro"/>
</dbReference>
<keyword evidence="9 12" id="KW-1133">Transmembrane helix</keyword>
<dbReference type="GO" id="GO:0016020">
    <property type="term" value="C:membrane"/>
    <property type="evidence" value="ECO:0007669"/>
    <property type="project" value="UniProtKB-SubCell"/>
</dbReference>
<dbReference type="HAMAP" id="MF_01522">
    <property type="entry name" value="Kup"/>
    <property type="match status" value="1"/>
</dbReference>
<feature type="transmembrane region" description="Helical" evidence="12">
    <location>
        <begin position="12"/>
        <end position="32"/>
    </location>
</feature>
<evidence type="ECO:0000256" key="12">
    <source>
        <dbReference type="SAM" id="Phobius"/>
    </source>
</evidence>
<keyword evidence="8" id="KW-0630">Potassium</keyword>
<keyword evidence="5" id="KW-0633">Potassium transport</keyword>
<gene>
    <name evidence="15" type="ORF">LDC_03695</name>
</gene>
<feature type="transmembrane region" description="Helical" evidence="12">
    <location>
        <begin position="201"/>
        <end position="226"/>
    </location>
</feature>
<keyword evidence="3" id="KW-0813">Transport</keyword>
<dbReference type="InterPro" id="IPR053952">
    <property type="entry name" value="K_trans_C"/>
</dbReference>
<name>F8UGY4_9ZZZZ</name>
<sequence length="622" mass="69420">MDRPDVSNNKQLFFVATLGIVYGDIGTSPLYAMKNCFSLYNLPVDRVNVLGILSLIFWSLVIVVSFKYIRLILKADNHGEGGILSLYTRVSHLGSAKLQGLILMLGIIGAALFYGDGVITPAISVLGALEGFNVIAHSYSHYIPYMAAIILTLLFIFQKNGSQTIGTLFGPIMILWFSALAIMGIYQISMNPEVLYALNPYYCFAFVVHNGTLSILTFGAIVLVVTGVEALYADLGHFNLRSIRNTWAYFVFPALSLNYFGQGALLLTSPESVSNPFYLMAPIWALYPLLILATLATIIASQAVISGIFSISWQAMQLEFFPRMKVIHTSAQQIGQVYLPVVNYLLLAGSLIAVAVFQNTENLTSAYGIAITGIMLITSILAFMLAHFAWKWSYTKIALIFAPFLILDVLFFSTNMIKFFKGGWFPVLIAVMIYFIIVSWKHGREALIHTRNLEKDDLSTYIKHSLEKYSTRIPGTAIFMCRSSDKVPATLEIHLKHNKFLHEKVIFLSIVTTTTPKVPKENRIEIDELGDNVYHVKAYSGFVEVPDLAFILNLMKKDGISINRPEATFFLSRGLPVPSEALFLTGVEENLFIFLSHNAASATDYYQIPYDQVVEYGVRFEV</sequence>
<keyword evidence="4" id="KW-1003">Cell membrane</keyword>
<evidence type="ECO:0000256" key="10">
    <source>
        <dbReference type="ARBA" id="ARBA00023065"/>
    </source>
</evidence>
<keyword evidence="11 12" id="KW-0472">Membrane</keyword>
<evidence type="ECO:0000256" key="11">
    <source>
        <dbReference type="ARBA" id="ARBA00023136"/>
    </source>
</evidence>
<proteinExistence type="inferred from homology"/>
<feature type="transmembrane region" description="Helical" evidence="12">
    <location>
        <begin position="369"/>
        <end position="390"/>
    </location>
</feature>
<comment type="similarity">
    <text evidence="2">Belongs to the HAK/KUP transporter (TC 2.A.72) family.</text>
</comment>
<feature type="transmembrane region" description="Helical" evidence="12">
    <location>
        <begin position="47"/>
        <end position="69"/>
    </location>
</feature>
<feature type="transmembrane region" description="Helical" evidence="12">
    <location>
        <begin position="337"/>
        <end position="357"/>
    </location>
</feature>
<dbReference type="InterPro" id="IPR003855">
    <property type="entry name" value="K+_transporter"/>
</dbReference>
<dbReference type="PANTHER" id="PTHR30540">
    <property type="entry name" value="OSMOTIC STRESS POTASSIUM TRANSPORTER"/>
    <property type="match status" value="1"/>
</dbReference>
<keyword evidence="7" id="KW-0769">Symport</keyword>
<evidence type="ECO:0000256" key="9">
    <source>
        <dbReference type="ARBA" id="ARBA00022989"/>
    </source>
</evidence>
<dbReference type="GO" id="GO:0015293">
    <property type="term" value="F:symporter activity"/>
    <property type="evidence" value="ECO:0007669"/>
    <property type="project" value="UniProtKB-KW"/>
</dbReference>
<evidence type="ECO:0000256" key="2">
    <source>
        <dbReference type="ARBA" id="ARBA00007019"/>
    </source>
</evidence>
<dbReference type="EMBL" id="JF805034">
    <property type="protein sequence ID" value="AEI30291.1"/>
    <property type="molecule type" value="Genomic_DNA"/>
</dbReference>
<dbReference type="InterPro" id="IPR023051">
    <property type="entry name" value="Kup"/>
</dbReference>
<evidence type="ECO:0000256" key="8">
    <source>
        <dbReference type="ARBA" id="ARBA00022958"/>
    </source>
</evidence>
<feature type="transmembrane region" description="Helical" evidence="12">
    <location>
        <begin position="101"/>
        <end position="127"/>
    </location>
</feature>
<feature type="transmembrane region" description="Helical" evidence="12">
    <location>
        <begin position="139"/>
        <end position="157"/>
    </location>
</feature>
<comment type="subcellular location">
    <subcellularLocation>
        <location evidence="1">Membrane</location>
        <topology evidence="1">Multi-pass membrane protein</topology>
    </subcellularLocation>
</comment>
<feature type="transmembrane region" description="Helical" evidence="12">
    <location>
        <begin position="423"/>
        <end position="440"/>
    </location>
</feature>
<evidence type="ECO:0000256" key="6">
    <source>
        <dbReference type="ARBA" id="ARBA00022692"/>
    </source>
</evidence>
<feature type="domain" description="K+ potassium transporter C-terminal" evidence="14">
    <location>
        <begin position="474"/>
        <end position="621"/>
    </location>
</feature>
<feature type="domain" description="K+ potassium transporter integral membrane" evidence="13">
    <location>
        <begin position="15"/>
        <end position="462"/>
    </location>
</feature>